<keyword evidence="1" id="KW-0812">Transmembrane</keyword>
<evidence type="ECO:0000313" key="3">
    <source>
        <dbReference type="Proteomes" id="UP000203157"/>
    </source>
</evidence>
<keyword evidence="1" id="KW-1133">Transmembrane helix</keyword>
<sequence>MAQAPAKRRKDRDQDSKFFLYVAFHSVLTAVFGLFKDD</sequence>
<dbReference type="KEGG" id="vg:29122595"/>
<dbReference type="Proteomes" id="UP000203157">
    <property type="component" value="Segment"/>
</dbReference>
<gene>
    <name evidence="2" type="ORF">R1080702_093</name>
</gene>
<protein>
    <submittedName>
        <fullName evidence="2">Uncharacterized protein</fullName>
    </submittedName>
</protein>
<dbReference type="OrthoDB" id="28524at10239"/>
<name>A0A127KLY0_9CAUD</name>
<keyword evidence="1" id="KW-0472">Membrane</keyword>
<organism evidence="2 3">
    <name type="scientific">Cyanophage S-RIM32</name>
    <dbReference type="NCBI Taxonomy" id="1278479"/>
    <lineage>
        <taxon>Viruses</taxon>
        <taxon>Duplodnaviria</taxon>
        <taxon>Heunggongvirae</taxon>
        <taxon>Uroviricota</taxon>
        <taxon>Caudoviricetes</taxon>
        <taxon>Pantevenvirales</taxon>
        <taxon>Kyanoviridae</taxon>
        <taxon>Bristolvirus</taxon>
        <taxon>Bristolvirus rhodeisland</taxon>
    </lineage>
</organism>
<keyword evidence="3" id="KW-1185">Reference proteome</keyword>
<dbReference type="RefSeq" id="YP_009301595.1">
    <property type="nucleotide sequence ID" value="NC_031235.1"/>
</dbReference>
<reference evidence="2 3" key="1">
    <citation type="submission" date="2016-01" db="EMBL/GenBank/DDBJ databases">
        <title>The genomic content and context of auxiliary metabolic genes in marine cyanophages.</title>
        <authorList>
            <person name="Marston M.F."/>
            <person name="Martiny J.B.H."/>
            <person name="Crummett L.T."/>
        </authorList>
    </citation>
    <scope>NUCLEOTIDE SEQUENCE [LARGE SCALE GENOMIC DNA]</scope>
    <source>
        <strain evidence="2">RW_108_0702</strain>
    </source>
</reference>
<proteinExistence type="predicted"/>
<accession>A0A127KLY0</accession>
<dbReference type="EMBL" id="KU594606">
    <property type="protein sequence ID" value="AMO43102.1"/>
    <property type="molecule type" value="Genomic_DNA"/>
</dbReference>
<feature type="transmembrane region" description="Helical" evidence="1">
    <location>
        <begin position="18"/>
        <end position="35"/>
    </location>
</feature>
<dbReference type="GeneID" id="29122595"/>
<evidence type="ECO:0000313" key="2">
    <source>
        <dbReference type="EMBL" id="AMO43102.1"/>
    </source>
</evidence>
<evidence type="ECO:0000256" key="1">
    <source>
        <dbReference type="SAM" id="Phobius"/>
    </source>
</evidence>